<evidence type="ECO:0000313" key="2">
    <source>
        <dbReference type="EMBL" id="MBC8599413.1"/>
    </source>
</evidence>
<accession>A0ABR7NTU4</accession>
<dbReference type="Pfam" id="PF01979">
    <property type="entry name" value="Amidohydro_1"/>
    <property type="match status" value="1"/>
</dbReference>
<dbReference type="PANTHER" id="PTHR43135">
    <property type="entry name" value="ALPHA-D-RIBOSE 1-METHYLPHOSPHONATE 5-TRIPHOSPHATE DIPHOSPHATASE"/>
    <property type="match status" value="1"/>
</dbReference>
<feature type="domain" description="Amidohydrolase-related" evidence="1">
    <location>
        <begin position="51"/>
        <end position="380"/>
    </location>
</feature>
<dbReference type="InterPro" id="IPR032466">
    <property type="entry name" value="Metal_Hydrolase"/>
</dbReference>
<proteinExistence type="predicted"/>
<protein>
    <submittedName>
        <fullName evidence="2">Amidohydrolase</fullName>
    </submittedName>
</protein>
<dbReference type="Gene3D" id="3.20.20.140">
    <property type="entry name" value="Metal-dependent hydrolases"/>
    <property type="match status" value="1"/>
</dbReference>
<evidence type="ECO:0000259" key="1">
    <source>
        <dbReference type="Pfam" id="PF01979"/>
    </source>
</evidence>
<dbReference type="InterPro" id="IPR006680">
    <property type="entry name" value="Amidohydro-rel"/>
</dbReference>
<dbReference type="InterPro" id="IPR051781">
    <property type="entry name" value="Metallo-dep_Hydrolase"/>
</dbReference>
<dbReference type="SUPFAM" id="SSF51556">
    <property type="entry name" value="Metallo-dependent hydrolases"/>
    <property type="match status" value="1"/>
</dbReference>
<name>A0ABR7NTU4_9FIRM</name>
<evidence type="ECO:0000313" key="3">
    <source>
        <dbReference type="Proteomes" id="UP000647491"/>
    </source>
</evidence>
<dbReference type="CDD" id="cd01309">
    <property type="entry name" value="Met_dep_hydrolase_C"/>
    <property type="match status" value="1"/>
</dbReference>
<dbReference type="Proteomes" id="UP000647491">
    <property type="component" value="Unassembled WGS sequence"/>
</dbReference>
<dbReference type="InterPro" id="IPR011059">
    <property type="entry name" value="Metal-dep_hydrolase_composite"/>
</dbReference>
<comment type="caution">
    <text evidence="2">The sequence shown here is derived from an EMBL/GenBank/DDBJ whole genome shotgun (WGS) entry which is preliminary data.</text>
</comment>
<dbReference type="PANTHER" id="PTHR43135:SF3">
    <property type="entry name" value="ALPHA-D-RIBOSE 1-METHYLPHOSPHONATE 5-TRIPHOSPHATE DIPHOSPHATASE"/>
    <property type="match status" value="1"/>
</dbReference>
<dbReference type="RefSeq" id="WP_158359271.1">
    <property type="nucleotide sequence ID" value="NZ_JACRTJ010000019.1"/>
</dbReference>
<reference evidence="2 3" key="1">
    <citation type="submission" date="2020-08" db="EMBL/GenBank/DDBJ databases">
        <title>Genome public.</title>
        <authorList>
            <person name="Liu C."/>
            <person name="Sun Q."/>
        </authorList>
    </citation>
    <scope>NUCLEOTIDE SEQUENCE [LARGE SCALE GENOMIC DNA]</scope>
    <source>
        <strain evidence="2 3">BX10</strain>
    </source>
</reference>
<keyword evidence="3" id="KW-1185">Reference proteome</keyword>
<dbReference type="SUPFAM" id="SSF51338">
    <property type="entry name" value="Composite domain of metallo-dependent hydrolases"/>
    <property type="match status" value="1"/>
</dbReference>
<dbReference type="EMBL" id="JACRTJ010000019">
    <property type="protein sequence ID" value="MBC8599413.1"/>
    <property type="molecule type" value="Genomic_DNA"/>
</dbReference>
<sequence>MLVIKNGTLISMAGIYKEKYDVAVENGKIAKVEKEIVPGPEDTVIDAAGKLVTPGFIEPHCHLGIIDADGQDGNEMTGPIHPELRAIDAIDFHCSLFDRALEAGVTTVAVGPGSGNIMGGTFAYLKTAGATLNERIMKEEAALKMALGENPKVSYGKKGQTPSTRMGSAALMRQAFYKAKAYREKWLAHEEKLKNGEESTFTYDLAMHSLMRAFDGMLVKIHAHQANDILTALRVGKEFGLNLSIEHCTEGWKMIDDLKEAKAHYIIGPTVGGKSKLEVEDKRYDAPAILERAGVEFTLTTDSHVIPMEGFLSQVAVLMKHGLTEETAYKCVTIRAAKALDLADELGSIEPGKAADVVIWESEPFKAGGRPRTVLINGKIQYQTEN</sequence>
<gene>
    <name evidence="2" type="ORF">H8708_09285</name>
</gene>
<organism evidence="2 3">
    <name type="scientific">Enterocloster hominis</name>
    <name type="common">ex Liu et al. 2021</name>
    <dbReference type="NCBI Taxonomy" id="2763663"/>
    <lineage>
        <taxon>Bacteria</taxon>
        <taxon>Bacillati</taxon>
        <taxon>Bacillota</taxon>
        <taxon>Clostridia</taxon>
        <taxon>Lachnospirales</taxon>
        <taxon>Lachnospiraceae</taxon>
        <taxon>Enterocloster</taxon>
    </lineage>
</organism>